<feature type="compositionally biased region" description="Basic and acidic residues" evidence="8">
    <location>
        <begin position="19"/>
        <end position="38"/>
    </location>
</feature>
<dbReference type="OrthoDB" id="4174291at2759"/>
<dbReference type="Proteomes" id="UP000019375">
    <property type="component" value="Unassembled WGS sequence"/>
</dbReference>
<evidence type="ECO:0000256" key="6">
    <source>
        <dbReference type="ARBA" id="ARBA00023186"/>
    </source>
</evidence>
<evidence type="ECO:0000313" key="10">
    <source>
        <dbReference type="EMBL" id="CDF89783.1"/>
    </source>
</evidence>
<keyword evidence="11" id="KW-1185">Reference proteome</keyword>
<evidence type="ECO:0000256" key="7">
    <source>
        <dbReference type="ARBA" id="ARBA00023242"/>
    </source>
</evidence>
<name>A0A8J2T6F2_ZYGB2</name>
<accession>A0A8J2T6F2</accession>
<evidence type="ECO:0000256" key="2">
    <source>
        <dbReference type="ARBA" id="ARBA00004123"/>
    </source>
</evidence>
<feature type="compositionally biased region" description="Acidic residues" evidence="8">
    <location>
        <begin position="76"/>
        <end position="86"/>
    </location>
</feature>
<evidence type="ECO:0000256" key="5">
    <source>
        <dbReference type="ARBA" id="ARBA00019831"/>
    </source>
</evidence>
<keyword evidence="6" id="KW-0143">Chaperone</keyword>
<dbReference type="EMBL" id="HG316458">
    <property type="protein sequence ID" value="CDF89783.1"/>
    <property type="molecule type" value="Genomic_DNA"/>
</dbReference>
<comment type="similarity">
    <text evidence="3">Belongs to the CHZ1 family.</text>
</comment>
<feature type="compositionally biased region" description="Acidic residues" evidence="8">
    <location>
        <begin position="119"/>
        <end position="130"/>
    </location>
</feature>
<dbReference type="GO" id="GO:0005634">
    <property type="term" value="C:nucleus"/>
    <property type="evidence" value="ECO:0007669"/>
    <property type="project" value="UniProtKB-SubCell"/>
</dbReference>
<gene>
    <name evidence="10" type="ORF">BN860_01618g</name>
</gene>
<sequence length="130" mass="15085">MKETKEKRQEKQEETEEAAPTHKGAEEPLKRKSKDATRPRKRRRNYEENDAKVEGEKPPQEDSDVDDVQLDTLVAPEDEEEDDLAEIDTSNIITTGRRTRGKIIDYKKTAEQLPPRQAEDDESDEDFKET</sequence>
<evidence type="ECO:0000256" key="4">
    <source>
        <dbReference type="ARBA" id="ARBA00018732"/>
    </source>
</evidence>
<feature type="region of interest" description="Disordered" evidence="8">
    <location>
        <begin position="106"/>
        <end position="130"/>
    </location>
</feature>
<keyword evidence="7" id="KW-0539">Nucleus</keyword>
<feature type="domain" description="Histone chaperone" evidence="9">
    <location>
        <begin position="78"/>
        <end position="115"/>
    </location>
</feature>
<evidence type="ECO:0000256" key="1">
    <source>
        <dbReference type="ARBA" id="ARBA00002212"/>
    </source>
</evidence>
<reference evidence="11" key="1">
    <citation type="journal article" date="2013" name="Genome Announc.">
        <title>Genome sequence of the food spoilage yeast Zygosaccharomyces bailii CLIB 213(T).</title>
        <authorList>
            <person name="Galeote V."/>
            <person name="Bigey F."/>
            <person name="Devillers H."/>
            <person name="Neuveglise C."/>
            <person name="Dequin S."/>
        </authorList>
    </citation>
    <scope>NUCLEOTIDE SEQUENCE [LARGE SCALE GENOMIC DNA]</scope>
    <source>
        <strain evidence="11">CLIB 213 / ATCC 58445 / CBS 680 / CCRC 21525 / NBRC 1098 / NCYC 1416 / NRRL Y-2227</strain>
    </source>
</reference>
<dbReference type="AlphaFoldDB" id="A0A8J2T6F2"/>
<organism evidence="10 11">
    <name type="scientific">Zygosaccharomyces bailii (strain CLIB 213 / ATCC 58445 / CBS 680 / BCRC 21525 / NBRC 1098 / NCYC 1416 / NRRL Y-2227)</name>
    <dbReference type="NCBI Taxonomy" id="1333698"/>
    <lineage>
        <taxon>Eukaryota</taxon>
        <taxon>Fungi</taxon>
        <taxon>Dikarya</taxon>
        <taxon>Ascomycota</taxon>
        <taxon>Saccharomycotina</taxon>
        <taxon>Saccharomycetes</taxon>
        <taxon>Saccharomycetales</taxon>
        <taxon>Saccharomycetaceae</taxon>
        <taxon>Zygosaccharomyces</taxon>
    </lineage>
</organism>
<feature type="compositionally biased region" description="Basic and acidic residues" evidence="8">
    <location>
        <begin position="1"/>
        <end position="12"/>
    </location>
</feature>
<dbReference type="InterPro" id="IPR019098">
    <property type="entry name" value="Histone_chaperone_domain_CHZ"/>
</dbReference>
<feature type="region of interest" description="Disordered" evidence="8">
    <location>
        <begin position="1"/>
        <end position="90"/>
    </location>
</feature>
<feature type="compositionally biased region" description="Basic and acidic residues" evidence="8">
    <location>
        <begin position="45"/>
        <end position="60"/>
    </location>
</feature>
<dbReference type="SMART" id="SM01082">
    <property type="entry name" value="CHZ"/>
    <property type="match status" value="1"/>
</dbReference>
<protein>
    <recommendedName>
        <fullName evidence="5">Histone H2A.Z-specific chaperone CHZ1</fullName>
    </recommendedName>
    <alternativeName>
        <fullName evidence="4">Histone H2A.Z-specific chaperone chz1</fullName>
    </alternativeName>
</protein>
<comment type="subcellular location">
    <subcellularLocation>
        <location evidence="2">Nucleus</location>
    </subcellularLocation>
</comment>
<evidence type="ECO:0000256" key="3">
    <source>
        <dbReference type="ARBA" id="ARBA00008057"/>
    </source>
</evidence>
<evidence type="ECO:0000313" key="11">
    <source>
        <dbReference type="Proteomes" id="UP000019375"/>
    </source>
</evidence>
<comment type="function">
    <text evidence="1">Forms a chaperone-bound H2A.Z-H2B complex that acts as a source for SWR1 complex-dependent H2A to H2A.Z histone replacement in chromatin.</text>
</comment>
<dbReference type="Pfam" id="PF09649">
    <property type="entry name" value="CHZ"/>
    <property type="match status" value="1"/>
</dbReference>
<evidence type="ECO:0000259" key="9">
    <source>
        <dbReference type="SMART" id="SM01082"/>
    </source>
</evidence>
<evidence type="ECO:0000256" key="8">
    <source>
        <dbReference type="SAM" id="MobiDB-lite"/>
    </source>
</evidence>
<proteinExistence type="inferred from homology"/>